<feature type="compositionally biased region" description="Basic and acidic residues" evidence="1">
    <location>
        <begin position="673"/>
        <end position="687"/>
    </location>
</feature>
<name>A0A5J5DXK9_9BIFI</name>
<accession>A0A5J5DXK9</accession>
<feature type="transmembrane region" description="Helical" evidence="2">
    <location>
        <begin position="166"/>
        <end position="184"/>
    </location>
</feature>
<dbReference type="AlphaFoldDB" id="A0A5J5DXK9"/>
<feature type="transmembrane region" description="Helical" evidence="2">
    <location>
        <begin position="387"/>
        <end position="407"/>
    </location>
</feature>
<gene>
    <name evidence="4" type="ORF">EM848_10865</name>
    <name evidence="3" type="ORF">EMO90_08620</name>
</gene>
<evidence type="ECO:0000313" key="3">
    <source>
        <dbReference type="EMBL" id="KAA8819010.1"/>
    </source>
</evidence>
<feature type="transmembrane region" description="Helical" evidence="2">
    <location>
        <begin position="332"/>
        <end position="353"/>
    </location>
</feature>
<feature type="transmembrane region" description="Helical" evidence="2">
    <location>
        <begin position="359"/>
        <end position="380"/>
    </location>
</feature>
<dbReference type="Proteomes" id="UP000345527">
    <property type="component" value="Unassembled WGS sequence"/>
</dbReference>
<protein>
    <recommendedName>
        <fullName evidence="7">Glycosyltransferase</fullName>
    </recommendedName>
</protein>
<feature type="transmembrane region" description="Helical" evidence="2">
    <location>
        <begin position="582"/>
        <end position="602"/>
    </location>
</feature>
<keyword evidence="2" id="KW-0812">Transmembrane</keyword>
<evidence type="ECO:0000313" key="5">
    <source>
        <dbReference type="Proteomes" id="UP000345527"/>
    </source>
</evidence>
<dbReference type="RefSeq" id="WP_150354953.1">
    <property type="nucleotide sequence ID" value="NZ_RZNZ01000012.1"/>
</dbReference>
<feature type="transmembrane region" description="Helical" evidence="2">
    <location>
        <begin position="205"/>
        <end position="223"/>
    </location>
</feature>
<evidence type="ECO:0000313" key="4">
    <source>
        <dbReference type="EMBL" id="KAA8821452.1"/>
    </source>
</evidence>
<feature type="transmembrane region" description="Helical" evidence="2">
    <location>
        <begin position="614"/>
        <end position="639"/>
    </location>
</feature>
<evidence type="ECO:0000256" key="1">
    <source>
        <dbReference type="SAM" id="MobiDB-lite"/>
    </source>
</evidence>
<evidence type="ECO:0008006" key="7">
    <source>
        <dbReference type="Google" id="ProtNLM"/>
    </source>
</evidence>
<keyword evidence="2" id="KW-0472">Membrane</keyword>
<evidence type="ECO:0000313" key="6">
    <source>
        <dbReference type="Proteomes" id="UP000374630"/>
    </source>
</evidence>
<feature type="region of interest" description="Disordered" evidence="1">
    <location>
        <begin position="757"/>
        <end position="798"/>
    </location>
</feature>
<dbReference type="OrthoDB" id="2062742at2"/>
<feature type="transmembrane region" description="Helical" evidence="2">
    <location>
        <begin position="491"/>
        <end position="511"/>
    </location>
</feature>
<dbReference type="EMBL" id="RZOA01000029">
    <property type="protein sequence ID" value="KAA8821452.1"/>
    <property type="molecule type" value="Genomic_DNA"/>
</dbReference>
<organism evidence="4 5">
    <name type="scientific">Bifidobacterium vespertilionis</name>
    <dbReference type="NCBI Taxonomy" id="2562524"/>
    <lineage>
        <taxon>Bacteria</taxon>
        <taxon>Bacillati</taxon>
        <taxon>Actinomycetota</taxon>
        <taxon>Actinomycetes</taxon>
        <taxon>Bifidobacteriales</taxon>
        <taxon>Bifidobacteriaceae</taxon>
        <taxon>Bifidobacterium</taxon>
    </lineage>
</organism>
<proteinExistence type="predicted"/>
<feature type="transmembrane region" description="Helical" evidence="2">
    <location>
        <begin position="304"/>
        <end position="320"/>
    </location>
</feature>
<feature type="region of interest" description="Disordered" evidence="1">
    <location>
        <begin position="665"/>
        <end position="743"/>
    </location>
</feature>
<reference evidence="5 6" key="1">
    <citation type="journal article" date="2019" name="Syst. Appl. Microbiol.">
        <title>Characterization of Bifidobacterium species in feaces of the Egyptian fruit bat: Description of B. vespertilionis sp. nov. and B. rousetti sp. nov.</title>
        <authorList>
            <person name="Modesto M."/>
            <person name="Satti M."/>
            <person name="Watanabe K."/>
            <person name="Puglisi E."/>
            <person name="Morelli L."/>
            <person name="Huang C.-H."/>
            <person name="Liou J.-S."/>
            <person name="Miyashita M."/>
            <person name="Tamura T."/>
            <person name="Saito S."/>
            <person name="Mori K."/>
            <person name="Huang L."/>
            <person name="Sciavilla P."/>
            <person name="Sandri C."/>
            <person name="Spiezio C."/>
            <person name="Vitali F."/>
            <person name="Cavalieri D."/>
            <person name="Perpetuini G."/>
            <person name="Tofalo R."/>
            <person name="Bonetti A."/>
            <person name="Arita M."/>
            <person name="Mattarelli P."/>
        </authorList>
    </citation>
    <scope>NUCLEOTIDE SEQUENCE [LARGE SCALE GENOMIC DNA]</scope>
    <source>
        <strain evidence="3 6">RST16</strain>
        <strain evidence="4 5">RST8</strain>
    </source>
</reference>
<keyword evidence="2" id="KW-1133">Transmembrane helix</keyword>
<keyword evidence="6" id="KW-1185">Reference proteome</keyword>
<evidence type="ECO:0000256" key="2">
    <source>
        <dbReference type="SAM" id="Phobius"/>
    </source>
</evidence>
<sequence length="798" mass="85212">MPSALTPLLVALVLELLVFNLPHWASLAFPGEQAVAVSPGPGLTVSGTRYTVTDPEEAWLDLAPATPADARNTALDLAPVDAPSSPLSVGQSFRFTVSVLDGGHAVYPVDMGEAVISERLGASHYVRLHAAGRVSLIRLTLRDAQAGQVLDARGARLNARVPFHASPLRLSCLLAAAYLVWLFLPSRRMYSWRLDLGEPRQRIGLAGFLIVQGLALVLVSQLIRPARMYEGTYATGDGGAFLNDENQYAHLADALIAGRAWLDIPAPDWLAQVANPYDPGERVRAVLAGGEPALWDYAYWDGRYYSYFGPLPALVLYAPYRLLTGRGLRTDVAVALLALGFLASCVYCLYWLLRLYAPRASFGLYLLSLLALVSGSGAITQVFVPKVYSVPVLASMLLTMLGLGMWLKAAAGGVGEGLPARAPAGPSRSRPSRVLLAGGALCVGLNLLCRPQFVLAVLLAPPVLGPRILAPGPGTRPRDARPRRMVVRRMVGDVLCLLAPLAACGLASMWWNRTRFGSPFDFGALYQLTGFDMTRADHSPVRVIWGLWYYLLQPFQIAADYPFTLVLDKPDGFVGLMPFEPYYAGLFALAPVSLLAVLPASRRVRARLHATGRLSLVLCLLGLGLANLAVDSIVGGISMRYTADFAWTLLLAAILTACTLAPGADGNGTGLAKPERAASRGGHDRPPGRAGRAIAGRRDGPCRPPAPRARAPGPAGPGGGRGVVLEPAGAGPLPRPRGHQPQPVLDHPIMATIHAISPKQHAKKEGARTPMRECAPPPFVFQESLRPRPSGSPRITGP</sequence>
<dbReference type="Proteomes" id="UP000374630">
    <property type="component" value="Unassembled WGS sequence"/>
</dbReference>
<feature type="transmembrane region" description="Helical" evidence="2">
    <location>
        <begin position="645"/>
        <end position="664"/>
    </location>
</feature>
<comment type="caution">
    <text evidence="4">The sequence shown here is derived from an EMBL/GenBank/DDBJ whole genome shotgun (WGS) entry which is preliminary data.</text>
</comment>
<dbReference type="EMBL" id="RZNZ01000012">
    <property type="protein sequence ID" value="KAA8819010.1"/>
    <property type="molecule type" value="Genomic_DNA"/>
</dbReference>